<feature type="domain" description="Nucleolar complex-associated protein 3 N-terminal" evidence="8">
    <location>
        <begin position="281"/>
        <end position="383"/>
    </location>
</feature>
<feature type="compositionally biased region" description="Basic and acidic residues" evidence="6">
    <location>
        <begin position="41"/>
        <end position="53"/>
    </location>
</feature>
<feature type="compositionally biased region" description="Basic and acidic residues" evidence="6">
    <location>
        <begin position="194"/>
        <end position="210"/>
    </location>
</feature>
<feature type="region of interest" description="Disordered" evidence="6">
    <location>
        <begin position="85"/>
        <end position="254"/>
    </location>
</feature>
<evidence type="ECO:0000256" key="5">
    <source>
        <dbReference type="PIRNR" id="PIRNR028977"/>
    </source>
</evidence>
<proteinExistence type="inferred from homology"/>
<feature type="compositionally biased region" description="Acidic residues" evidence="6">
    <location>
        <begin position="231"/>
        <end position="240"/>
    </location>
</feature>
<dbReference type="Pfam" id="PF03914">
    <property type="entry name" value="CBF"/>
    <property type="match status" value="1"/>
</dbReference>
<dbReference type="GO" id="GO:0003682">
    <property type="term" value="F:chromatin binding"/>
    <property type="evidence" value="ECO:0007669"/>
    <property type="project" value="TreeGrafter"/>
</dbReference>
<reference evidence="9 10" key="1">
    <citation type="submission" date="2021-08" db="EMBL/GenBank/DDBJ databases">
        <title>Draft Genome Sequence of Phanerochaete sordida strain YK-624.</title>
        <authorList>
            <person name="Mori T."/>
            <person name="Dohra H."/>
            <person name="Suzuki T."/>
            <person name="Kawagishi H."/>
            <person name="Hirai H."/>
        </authorList>
    </citation>
    <scope>NUCLEOTIDE SEQUENCE [LARGE SCALE GENOMIC DNA]</scope>
    <source>
        <strain evidence="9 10">YK-624</strain>
    </source>
</reference>
<protein>
    <recommendedName>
        <fullName evidence="5">Nucleolar complex-associated protein 3</fullName>
    </recommendedName>
</protein>
<keyword evidence="3" id="KW-0175">Coiled coil</keyword>
<comment type="subcellular location">
    <subcellularLocation>
        <location evidence="1 5">Nucleus</location>
        <location evidence="1 5">Nucleolus</location>
    </subcellularLocation>
</comment>
<comment type="caution">
    <text evidence="9">The sequence shown here is derived from an EMBL/GenBank/DDBJ whole genome shotgun (WGS) entry which is preliminary data.</text>
</comment>
<dbReference type="InterPro" id="IPR011501">
    <property type="entry name" value="Noc3_N"/>
</dbReference>
<comment type="similarity">
    <text evidence="2 5">Belongs to the CBF/MAK21 family.</text>
</comment>
<feature type="region of interest" description="Disordered" evidence="6">
    <location>
        <begin position="498"/>
        <end position="541"/>
    </location>
</feature>
<dbReference type="InterPro" id="IPR005612">
    <property type="entry name" value="CCAAT-binding_factor"/>
</dbReference>
<feature type="domain" description="CCAAT-binding factor" evidence="7">
    <location>
        <begin position="649"/>
        <end position="827"/>
    </location>
</feature>
<dbReference type="GO" id="GO:0006270">
    <property type="term" value="P:DNA replication initiation"/>
    <property type="evidence" value="ECO:0007669"/>
    <property type="project" value="TreeGrafter"/>
</dbReference>
<feature type="compositionally biased region" description="Acidic residues" evidence="6">
    <location>
        <begin position="61"/>
        <end position="70"/>
    </location>
</feature>
<evidence type="ECO:0000256" key="1">
    <source>
        <dbReference type="ARBA" id="ARBA00004604"/>
    </source>
</evidence>
<keyword evidence="5" id="KW-0690">Ribosome biogenesis</keyword>
<evidence type="ECO:0000259" key="7">
    <source>
        <dbReference type="Pfam" id="PF03914"/>
    </source>
</evidence>
<keyword evidence="10" id="KW-1185">Reference proteome</keyword>
<dbReference type="InterPro" id="IPR016903">
    <property type="entry name" value="Nucleolar_cplx-assoc_3"/>
</dbReference>
<evidence type="ECO:0000256" key="6">
    <source>
        <dbReference type="SAM" id="MobiDB-lite"/>
    </source>
</evidence>
<keyword evidence="4" id="KW-0539">Nucleus</keyword>
<evidence type="ECO:0000313" key="10">
    <source>
        <dbReference type="Proteomes" id="UP000703269"/>
    </source>
</evidence>
<evidence type="ECO:0000259" key="8">
    <source>
        <dbReference type="Pfam" id="PF07540"/>
    </source>
</evidence>
<evidence type="ECO:0000256" key="4">
    <source>
        <dbReference type="ARBA" id="ARBA00023242"/>
    </source>
</evidence>
<name>A0A9P3GKE2_9APHY</name>
<evidence type="ECO:0000313" key="9">
    <source>
        <dbReference type="EMBL" id="GJE95104.1"/>
    </source>
</evidence>
<dbReference type="Pfam" id="PF07540">
    <property type="entry name" value="NOC3p"/>
    <property type="match status" value="1"/>
</dbReference>
<dbReference type="Proteomes" id="UP000703269">
    <property type="component" value="Unassembled WGS sequence"/>
</dbReference>
<feature type="compositionally biased region" description="Basic and acidic residues" evidence="6">
    <location>
        <begin position="86"/>
        <end position="102"/>
    </location>
</feature>
<feature type="compositionally biased region" description="Acidic residues" evidence="6">
    <location>
        <begin position="122"/>
        <end position="160"/>
    </location>
</feature>
<dbReference type="EMBL" id="BPQB01000046">
    <property type="protein sequence ID" value="GJE95104.1"/>
    <property type="molecule type" value="Genomic_DNA"/>
</dbReference>
<sequence length="837" mass="91982">MAVKNNKKRAAQPAAGPSKKRKVAPTKDTLEGSSKKKVKAKGKDKEKAADRETIPIPVHDDEVELSDEDMDMLDEYGGAVSFLSTLDEKGISKSKKTIDRLHQMHKPARAATKDDDLPSLNSDDEEDDGEEWSSDAGPLDEDEALSDEDDVPSSDEDEDSPSGSDAAPKRTKAKRRDSDDEEMPYEVAPRKRRPSWEPEADKNDGIERLPIKLPGGRVLKSKEKVHLPQEEKEESADESEVTPPPEEKPKFDDVSTGARFGRLAVVDVVSQKSRKARIQAAKEQVAGICQEIVADPENSLGLLRRLHTFSLPEISTPTHPDPVPNDPLIRKLTFLSQLAVFKDIIPGYRIRALTDKEKAEKVSQMVQRTRDWEQGLVGVYQQYLRNLETEVKAKGELSEIALQCMCTLLVEVTHFNFRTNLASTIVAALSKKSWDKTSDLCLKTLIAVFRADHTGVPSLEIVRLLNRMIKERRFNVHPDVLTCLAHLRLKTELGVRASETRADKPDELKMGNPRAAARRAKGKDSAGLPHLSKKAKKAQKEKKEIEKEMSEAAAEVDKEERAANQTETLKLLFVLYFRILKNPHPTPLLPAALRGIARFAHLVNIDFFKDLMQVLKELMARDTPSPDDDSAPPAGAEILPHVRQVQHQLLCIVTAFELLSGQGEALEIDLTDFIARLYAMLPALALMGDVDAAPPAPQRAGPSAGASSGANTGVADTLFRALHLAFARRTAAGASPPWRSAAFAKRLLGAALQWPAGAAARAVGFVGALLEREPRLGALLATEDRAADGVYRAEVDDPQLCHPFGTSFWELHALAERHWSPRVRAAAGALLNASAAV</sequence>
<feature type="compositionally biased region" description="Basic residues" evidence="6">
    <location>
        <begin position="1"/>
        <end position="10"/>
    </location>
</feature>
<feature type="compositionally biased region" description="Basic and acidic residues" evidence="6">
    <location>
        <begin position="498"/>
        <end position="509"/>
    </location>
</feature>
<dbReference type="PIRSF" id="PIRSF028977">
    <property type="entry name" value="Nucleolar_complex_p3"/>
    <property type="match status" value="1"/>
</dbReference>
<organism evidence="9 10">
    <name type="scientific">Phanerochaete sordida</name>
    <dbReference type="NCBI Taxonomy" id="48140"/>
    <lineage>
        <taxon>Eukaryota</taxon>
        <taxon>Fungi</taxon>
        <taxon>Dikarya</taxon>
        <taxon>Basidiomycota</taxon>
        <taxon>Agaricomycotina</taxon>
        <taxon>Agaricomycetes</taxon>
        <taxon>Polyporales</taxon>
        <taxon>Phanerochaetaceae</taxon>
        <taxon>Phanerochaete</taxon>
    </lineage>
</organism>
<dbReference type="PANTHER" id="PTHR14428">
    <property type="entry name" value="NUCLEOLAR COMPLEX PROTEIN 3"/>
    <property type="match status" value="1"/>
</dbReference>
<feature type="compositionally biased region" description="Basic and acidic residues" evidence="6">
    <location>
        <begin position="220"/>
        <end position="230"/>
    </location>
</feature>
<evidence type="ECO:0000256" key="2">
    <source>
        <dbReference type="ARBA" id="ARBA00007797"/>
    </source>
</evidence>
<dbReference type="GO" id="GO:0005730">
    <property type="term" value="C:nucleolus"/>
    <property type="evidence" value="ECO:0007669"/>
    <property type="project" value="UniProtKB-SubCell"/>
</dbReference>
<gene>
    <name evidence="9" type="ORF">PsYK624_112840</name>
</gene>
<feature type="compositionally biased region" description="Basic residues" evidence="6">
    <location>
        <begin position="531"/>
        <end position="540"/>
    </location>
</feature>
<dbReference type="AlphaFoldDB" id="A0A9P3GKE2"/>
<feature type="region of interest" description="Disordered" evidence="6">
    <location>
        <begin position="1"/>
        <end position="70"/>
    </location>
</feature>
<dbReference type="PANTHER" id="PTHR14428:SF5">
    <property type="entry name" value="NUCLEOLAR COMPLEX PROTEIN 3 HOMOLOG"/>
    <property type="match status" value="1"/>
</dbReference>
<evidence type="ECO:0000256" key="3">
    <source>
        <dbReference type="ARBA" id="ARBA00023054"/>
    </source>
</evidence>
<dbReference type="OrthoDB" id="10263597at2759"/>
<accession>A0A9P3GKE2</accession>
<dbReference type="GO" id="GO:0042254">
    <property type="term" value="P:ribosome biogenesis"/>
    <property type="evidence" value="ECO:0007669"/>
    <property type="project" value="UniProtKB-KW"/>
</dbReference>
<comment type="function">
    <text evidence="5">Required for synthesis of 60S ribosomal subunits and the transport of pre-ribosomes from the nucleoplasm to the cytoplasm.</text>
</comment>